<feature type="compositionally biased region" description="Low complexity" evidence="8">
    <location>
        <begin position="254"/>
        <end position="264"/>
    </location>
</feature>
<protein>
    <recommendedName>
        <fullName evidence="2">RNA polymerase II holoenzyme cyclin-like subunit</fullName>
    </recommendedName>
</protein>
<dbReference type="InterPro" id="IPR013763">
    <property type="entry name" value="Cyclin-like_dom"/>
</dbReference>
<evidence type="ECO:0000256" key="3">
    <source>
        <dbReference type="ARBA" id="ARBA00022723"/>
    </source>
</evidence>
<evidence type="ECO:0000313" key="10">
    <source>
        <dbReference type="EMBL" id="TKX20441.1"/>
    </source>
</evidence>
<comment type="caution">
    <text evidence="10">The sequence shown here is derived from an EMBL/GenBank/DDBJ whole genome shotgun (WGS) entry which is preliminary data.</text>
</comment>
<dbReference type="GO" id="GO:0008270">
    <property type="term" value="F:zinc ion binding"/>
    <property type="evidence" value="ECO:0007669"/>
    <property type="project" value="UniProtKB-KW"/>
</dbReference>
<accession>A0A4U7AUW7</accession>
<dbReference type="SUPFAM" id="SSF47954">
    <property type="entry name" value="Cyclin-like"/>
    <property type="match status" value="2"/>
</dbReference>
<evidence type="ECO:0000256" key="5">
    <source>
        <dbReference type="ARBA" id="ARBA00022833"/>
    </source>
</evidence>
<dbReference type="PANTHER" id="PTHR10026">
    <property type="entry name" value="CYCLIN"/>
    <property type="match status" value="1"/>
</dbReference>
<dbReference type="GO" id="GO:0006357">
    <property type="term" value="P:regulation of transcription by RNA polymerase II"/>
    <property type="evidence" value="ECO:0007669"/>
    <property type="project" value="InterPro"/>
</dbReference>
<dbReference type="PROSITE" id="PS50103">
    <property type="entry name" value="ZF_C3H1"/>
    <property type="match status" value="1"/>
</dbReference>
<dbReference type="SMART" id="SM00385">
    <property type="entry name" value="CYCLIN"/>
    <property type="match status" value="2"/>
</dbReference>
<dbReference type="InterPro" id="IPR000571">
    <property type="entry name" value="Znf_CCCH"/>
</dbReference>
<dbReference type="Pfam" id="PF00134">
    <property type="entry name" value="Cyclin_N"/>
    <property type="match status" value="1"/>
</dbReference>
<feature type="region of interest" description="Disordered" evidence="8">
    <location>
        <begin position="114"/>
        <end position="203"/>
    </location>
</feature>
<feature type="compositionally biased region" description="Basic and acidic residues" evidence="8">
    <location>
        <begin position="185"/>
        <end position="197"/>
    </location>
</feature>
<dbReference type="Gene3D" id="4.10.1000.10">
    <property type="entry name" value="Zinc finger, CCCH-type"/>
    <property type="match status" value="1"/>
</dbReference>
<evidence type="ECO:0000256" key="6">
    <source>
        <dbReference type="PROSITE-ProRule" id="PRU00723"/>
    </source>
</evidence>
<feature type="zinc finger region" description="C3H1-type" evidence="6">
    <location>
        <begin position="3"/>
        <end position="30"/>
    </location>
</feature>
<organism evidence="10 11">
    <name type="scientific">Elsinoe australis</name>
    <dbReference type="NCBI Taxonomy" id="40998"/>
    <lineage>
        <taxon>Eukaryota</taxon>
        <taxon>Fungi</taxon>
        <taxon>Dikarya</taxon>
        <taxon>Ascomycota</taxon>
        <taxon>Pezizomycotina</taxon>
        <taxon>Dothideomycetes</taxon>
        <taxon>Dothideomycetidae</taxon>
        <taxon>Myriangiales</taxon>
        <taxon>Elsinoaceae</taxon>
        <taxon>Elsinoe</taxon>
    </lineage>
</organism>
<dbReference type="Gene3D" id="1.10.472.10">
    <property type="entry name" value="Cyclin-like"/>
    <property type="match status" value="2"/>
</dbReference>
<evidence type="ECO:0000256" key="2">
    <source>
        <dbReference type="ARBA" id="ARBA00014912"/>
    </source>
</evidence>
<evidence type="ECO:0000256" key="7">
    <source>
        <dbReference type="RuleBase" id="RU000383"/>
    </source>
</evidence>
<name>A0A4U7AUW7_9PEZI</name>
<evidence type="ECO:0000313" key="11">
    <source>
        <dbReference type="Proteomes" id="UP000308133"/>
    </source>
</evidence>
<dbReference type="InterPro" id="IPR043198">
    <property type="entry name" value="Cyclin/Ssn8"/>
</dbReference>
<feature type="region of interest" description="Disordered" evidence="8">
    <location>
        <begin position="670"/>
        <end position="834"/>
    </location>
</feature>
<evidence type="ECO:0000259" key="9">
    <source>
        <dbReference type="PROSITE" id="PS50103"/>
    </source>
</evidence>
<dbReference type="InterPro" id="IPR036915">
    <property type="entry name" value="Cyclin-like_sf"/>
</dbReference>
<reference evidence="10 11" key="1">
    <citation type="submission" date="2018-02" db="EMBL/GenBank/DDBJ databases">
        <title>Draft genome sequences of Elsinoe sp., causing black scab on jojoba.</title>
        <authorList>
            <person name="Stodart B."/>
            <person name="Jeffress S."/>
            <person name="Ash G."/>
            <person name="Arun Chinnappa K."/>
        </authorList>
    </citation>
    <scope>NUCLEOTIDE SEQUENCE [LARGE SCALE GENOMIC DNA]</scope>
    <source>
        <strain evidence="10 11">Hillstone_2</strain>
    </source>
</reference>
<gene>
    <name evidence="10" type="ORF">C1H76_7251</name>
</gene>
<feature type="region of interest" description="Disordered" evidence="8">
    <location>
        <begin position="228"/>
        <end position="264"/>
    </location>
</feature>
<feature type="compositionally biased region" description="Basic and acidic residues" evidence="8">
    <location>
        <begin position="690"/>
        <end position="834"/>
    </location>
</feature>
<evidence type="ECO:0000256" key="1">
    <source>
        <dbReference type="ARBA" id="ARBA00008638"/>
    </source>
</evidence>
<dbReference type="CDD" id="cd20546">
    <property type="entry name" value="CYCLIN_SpCG1C_ScCTK2-like_rpt2"/>
    <property type="match status" value="1"/>
</dbReference>
<dbReference type="Proteomes" id="UP000308133">
    <property type="component" value="Unassembled WGS sequence"/>
</dbReference>
<keyword evidence="7" id="KW-0195">Cyclin</keyword>
<dbReference type="Pfam" id="PF18044">
    <property type="entry name" value="zf-CCCH_4"/>
    <property type="match status" value="1"/>
</dbReference>
<dbReference type="GO" id="GO:0016538">
    <property type="term" value="F:cyclin-dependent protein serine/threonine kinase regulator activity"/>
    <property type="evidence" value="ECO:0007669"/>
    <property type="project" value="InterPro"/>
</dbReference>
<dbReference type="SMART" id="SM00356">
    <property type="entry name" value="ZnF_C3H1"/>
    <property type="match status" value="1"/>
</dbReference>
<dbReference type="AlphaFoldDB" id="A0A4U7AUW7"/>
<evidence type="ECO:0000256" key="4">
    <source>
        <dbReference type="ARBA" id="ARBA00022771"/>
    </source>
</evidence>
<keyword evidence="4 6" id="KW-0863">Zinc-finger</keyword>
<feature type="domain" description="C3H1-type" evidence="9">
    <location>
        <begin position="3"/>
        <end position="30"/>
    </location>
</feature>
<keyword evidence="5 6" id="KW-0862">Zinc</keyword>
<feature type="region of interest" description="Disordered" evidence="8">
    <location>
        <begin position="576"/>
        <end position="637"/>
    </location>
</feature>
<comment type="similarity">
    <text evidence="1">Belongs to the cyclin family. Cyclin C subfamily.</text>
</comment>
<dbReference type="EMBL" id="PTQR01000088">
    <property type="protein sequence ID" value="TKX20441.1"/>
    <property type="molecule type" value="Genomic_DNA"/>
</dbReference>
<dbReference type="InterPro" id="IPR041367">
    <property type="entry name" value="Znf-CCCH_4"/>
</dbReference>
<proteinExistence type="inferred from homology"/>
<evidence type="ECO:0000256" key="8">
    <source>
        <dbReference type="SAM" id="MobiDB-lite"/>
    </source>
</evidence>
<sequence>MSGRVPVPCPHWARGHCTYGSNCRWQHPFQEQQVPLYPFPPAALFVPSASGYAPGYVRPQNQAMSHANHMDSQFHPPQPQRNFFNRQYQHYGANVPYTAAPAMCNERQVVAGDLAPPHGNLIPSTQTGHGNTHPPYQAQFSNHNTGYRKAHPLQQRPDAQLAQTPGPGHQPQRTGQPRLGPSSTHDLKGDFNADPRIPHATSAPLPHVHQTRIKNLEAEVDFLRAQCENPGKSNRPHRRAASLDQSATTPVFAPSSPHSTSPVPTIEMVPAPLIETHENGLYGGIGPHPSYVQVAKPYIFEQSIEKCLEVNGNTESRESGGRLQGVAWIENVRKALQLPVRTYMTAVVYYHRFRLAHAETEYMNVDAAAAALFTACKIEDTLKKSRDILCAAYNLKVSLAEQLTPDDPIFEEPSKRLVGLERLMLESSGFDFRNRNPQEWVIKFTRLGQLDRDTVGKTAYRICIDLYRTYSPVKQSSSTMGLACVELAARLFDASIDRLTSHLGDDNTLIEKWGTSRAEVMETILDLLELYTHSRSSTTVGLEHHMDKFIAVRITLNKEATAADLPRFTEWVEDTNLSAPKSNGTTTNGTKPSPNSPATPLNAPSTIQQSPAQPDSAATASPSIGPPTRNRQAEQRNGTVRYMLDAQRAQDEKETVASYFKEEWEEYEEVIERPARPTNSASTQSVAAALDREQDRDSSRGTPMDVERERGPRGGERARPVGPARDRGRGERSRERYRGEREREEFRAREREDDRGGRRRDERERGDLRRDERERDRRDERDRDGHRHRERDDERDGHRHRERDDERDGRRDRDRERDRDRARDRNRERERYRR</sequence>
<feature type="compositionally biased region" description="Polar residues" evidence="8">
    <location>
        <begin position="576"/>
        <end position="622"/>
    </location>
</feature>
<keyword evidence="3 6" id="KW-0479">Metal-binding</keyword>
<dbReference type="InterPro" id="IPR006671">
    <property type="entry name" value="Cyclin_N"/>
</dbReference>
<feature type="compositionally biased region" description="Polar residues" evidence="8">
    <location>
        <begin position="677"/>
        <end position="686"/>
    </location>
</feature>